<reference evidence="2" key="1">
    <citation type="submission" date="2012-04" db="EMBL/GenBank/DDBJ databases">
        <title>Finished genome of Dactylococcopsis salina PCC 8305.</title>
        <authorList>
            <consortium name="US DOE Joint Genome Institute"/>
            <person name="Gugger M."/>
            <person name="Coursin T."/>
            <person name="Rippka R."/>
            <person name="Tandeau De Marsac N."/>
            <person name="Huntemann M."/>
            <person name="Wei C.-L."/>
            <person name="Han J."/>
            <person name="Detter J.C."/>
            <person name="Han C."/>
            <person name="Tapia R."/>
            <person name="Daligault H."/>
            <person name="Chen A."/>
            <person name="Krypides N."/>
            <person name="Mavromatis K."/>
            <person name="Markowitz V."/>
            <person name="Szeto E."/>
            <person name="Ivanova N."/>
            <person name="Ovchinnikova G."/>
            <person name="Pagani I."/>
            <person name="Pati A."/>
            <person name="Goodwin L."/>
            <person name="Peters L."/>
            <person name="Pitluck S."/>
            <person name="Woyke T."/>
            <person name="Kerfeld C."/>
        </authorList>
    </citation>
    <scope>NUCLEOTIDE SEQUENCE [LARGE SCALE GENOMIC DNA]</scope>
    <source>
        <strain evidence="2">PCC 8305</strain>
    </source>
</reference>
<evidence type="ECO:0000313" key="3">
    <source>
        <dbReference type="Proteomes" id="UP000010482"/>
    </source>
</evidence>
<dbReference type="InterPro" id="IPR012296">
    <property type="entry name" value="Nuclease_put_TT1808"/>
</dbReference>
<protein>
    <recommendedName>
        <fullName evidence="1">Putative restriction endonuclease domain-containing protein</fullName>
    </recommendedName>
</protein>
<dbReference type="EMBL" id="CP003944">
    <property type="protein sequence ID" value="AFZ50814.1"/>
    <property type="molecule type" value="Genomic_DNA"/>
</dbReference>
<sequence length="218" mass="25202">MNTHAKRLKMTSVLPRTQPVTFEEFVQWKPEDQRYELHNQVIIEMPQPSGKHEEITCFLAERITAEYLRLNLPYRIAKTVLVKPPKSESAYSPDVLVLNHSSLINEPLWKKQSTLTQATSIPLVIEVVSTNWRVDYLTKVKDYEEIGIPEYWIVDYLGLGGRRLIGDAKPPTISIYELIDGEYQVRQFRDNELIISSTFPELKLNANQIFQAGEINLT</sequence>
<dbReference type="CDD" id="cd06260">
    <property type="entry name" value="DUF820-like"/>
    <property type="match status" value="1"/>
</dbReference>
<dbReference type="eggNOG" id="COG4636">
    <property type="taxonomic scope" value="Bacteria"/>
</dbReference>
<dbReference type="Gene3D" id="3.90.1570.10">
    <property type="entry name" value="tt1808, chain A"/>
    <property type="match status" value="1"/>
</dbReference>
<dbReference type="InterPro" id="IPR011335">
    <property type="entry name" value="Restrct_endonuc-II-like"/>
</dbReference>
<keyword evidence="3" id="KW-1185">Reference proteome</keyword>
<dbReference type="PANTHER" id="PTHR34107">
    <property type="entry name" value="SLL0198 PROTEIN-RELATED"/>
    <property type="match status" value="1"/>
</dbReference>
<evidence type="ECO:0000259" key="1">
    <source>
        <dbReference type="Pfam" id="PF05685"/>
    </source>
</evidence>
<dbReference type="Proteomes" id="UP000010482">
    <property type="component" value="Chromosome"/>
</dbReference>
<feature type="domain" description="Putative restriction endonuclease" evidence="1">
    <location>
        <begin position="22"/>
        <end position="206"/>
    </location>
</feature>
<evidence type="ECO:0000313" key="2">
    <source>
        <dbReference type="EMBL" id="AFZ50814.1"/>
    </source>
</evidence>
<dbReference type="Pfam" id="PF05685">
    <property type="entry name" value="Uma2"/>
    <property type="match status" value="1"/>
</dbReference>
<dbReference type="HOGENOM" id="CLU_076312_5_0_3"/>
<proteinExistence type="predicted"/>
<dbReference type="STRING" id="13035.Dacsa_2191"/>
<dbReference type="KEGG" id="dsl:Dacsa_2191"/>
<dbReference type="InterPro" id="IPR008538">
    <property type="entry name" value="Uma2"/>
</dbReference>
<dbReference type="PANTHER" id="PTHR34107:SF2">
    <property type="entry name" value="SLL0888 PROTEIN"/>
    <property type="match status" value="1"/>
</dbReference>
<gene>
    <name evidence="2" type="ORF">Dacsa_2191</name>
</gene>
<name>K9YV96_DACS8</name>
<accession>K9YV96</accession>
<dbReference type="AlphaFoldDB" id="K9YV96"/>
<dbReference type="SUPFAM" id="SSF52980">
    <property type="entry name" value="Restriction endonuclease-like"/>
    <property type="match status" value="1"/>
</dbReference>
<organism evidence="2 3">
    <name type="scientific">Dactylococcopsis salina (strain PCC 8305)</name>
    <name type="common">Myxobactron salinum</name>
    <dbReference type="NCBI Taxonomy" id="13035"/>
    <lineage>
        <taxon>Bacteria</taxon>
        <taxon>Bacillati</taxon>
        <taxon>Cyanobacteriota</taxon>
        <taxon>Cyanophyceae</taxon>
        <taxon>Nodosilineales</taxon>
        <taxon>Cymatolegaceae</taxon>
        <taxon>Dactylococcopsis</taxon>
    </lineage>
</organism>